<protein>
    <recommendedName>
        <fullName evidence="4">Calmodulin-lysine N-methyltransferase</fullName>
        <ecNumber evidence="3">2.1.1.60</ecNumber>
    </recommendedName>
</protein>
<sequence>MESQVVNAGTGETEQTAVGDPTVGRASRDPAVSTPLGAARWKLLRQVLKQKQLDDCLRHVSVRRFESFNLFSVTEAKKRETEEEAGTWVQYASVFYPEYSIFLRRDSGSLNVEDVLTSFDNTGNVCIWPSEEVLAYYCLKHSNIFRDLAVCELGGGMACLAGLMVAISADVKEVLLTDGNEKAIRNVSDIIIRNQKAGVFKTEKISSCVLRWDNETDVSQLEGHFDIVMCADCLFLDQYRASLVDAVKRLLHSTGKAMVFAPRRGNTLNQFCNLAEKAGFSIQRHENYDEHISNFHSKLKKENPDMYEENLHYPLLLILTKNG</sequence>
<dbReference type="EC" id="2.1.1.60" evidence="3"/>
<proteinExistence type="predicted"/>
<dbReference type="GO" id="GO:0031072">
    <property type="term" value="F:heat shock protein binding"/>
    <property type="evidence" value="ECO:0007669"/>
    <property type="project" value="Ensembl"/>
</dbReference>
<evidence type="ECO:0000256" key="13">
    <source>
        <dbReference type="SAM" id="MobiDB-lite"/>
    </source>
</evidence>
<evidence type="ECO:0000256" key="1">
    <source>
        <dbReference type="ARBA" id="ARBA00004123"/>
    </source>
</evidence>
<dbReference type="GO" id="GO:0007005">
    <property type="term" value="P:mitochondrion organization"/>
    <property type="evidence" value="ECO:0007669"/>
    <property type="project" value="Ensembl"/>
</dbReference>
<keyword evidence="8" id="KW-0949">S-adenosyl-L-methionine</keyword>
<accession>A0A1S3FBD4</accession>
<dbReference type="STRING" id="10020.ENSDORP00000002924"/>
<dbReference type="PANTHER" id="PTHR13539">
    <property type="entry name" value="CALMODULIN-LYSINE N-METHYLTRANSFERASE"/>
    <property type="match status" value="1"/>
</dbReference>
<dbReference type="GO" id="GO:0005737">
    <property type="term" value="C:cytoplasm"/>
    <property type="evidence" value="ECO:0007669"/>
    <property type="project" value="UniProtKB-SubCell"/>
</dbReference>
<comment type="function">
    <text evidence="11">Catalyzes the trimethylation of 'Lys-116' in calmodulin.</text>
</comment>
<gene>
    <name evidence="15" type="primary">Camkmt</name>
</gene>
<dbReference type="CTD" id="79823"/>
<reference evidence="15" key="1">
    <citation type="submission" date="2025-08" db="UniProtKB">
        <authorList>
            <consortium name="RefSeq"/>
        </authorList>
    </citation>
    <scope>IDENTIFICATION</scope>
    <source>
        <tissue evidence="15">Kidney</tissue>
    </source>
</reference>
<dbReference type="GeneID" id="105986787"/>
<dbReference type="GO" id="GO:0032991">
    <property type="term" value="C:protein-containing complex"/>
    <property type="evidence" value="ECO:0007669"/>
    <property type="project" value="Ensembl"/>
</dbReference>
<comment type="subunit">
    <text evidence="12">Monomer. Interacts with HSP90, probably as a client.</text>
</comment>
<comment type="catalytic activity">
    <reaction evidence="10">
        <text>[calmodulin]-L-lysine + S-adenosyl-L-methionine = [calmodulin]-N(6)-methyl-L-lysine + S-adenosyl-L-homocysteine + H(+)</text>
        <dbReference type="Rhea" id="RHEA:21556"/>
        <dbReference type="Rhea" id="RHEA-COMP:11360"/>
        <dbReference type="Rhea" id="RHEA-COMP:11361"/>
        <dbReference type="ChEBI" id="CHEBI:15378"/>
        <dbReference type="ChEBI" id="CHEBI:29969"/>
        <dbReference type="ChEBI" id="CHEBI:57856"/>
        <dbReference type="ChEBI" id="CHEBI:59789"/>
        <dbReference type="ChEBI" id="CHEBI:61929"/>
        <dbReference type="EC" id="2.1.1.60"/>
    </reaction>
</comment>
<dbReference type="GO" id="GO:0005730">
    <property type="term" value="C:nucleolus"/>
    <property type="evidence" value="ECO:0007669"/>
    <property type="project" value="Ensembl"/>
</dbReference>
<dbReference type="GO" id="GO:0032259">
    <property type="term" value="P:methylation"/>
    <property type="evidence" value="ECO:0007669"/>
    <property type="project" value="UniProtKB-KW"/>
</dbReference>
<evidence type="ECO:0000256" key="12">
    <source>
        <dbReference type="ARBA" id="ARBA00061919"/>
    </source>
</evidence>
<evidence type="ECO:0000256" key="3">
    <source>
        <dbReference type="ARBA" id="ARBA00011914"/>
    </source>
</evidence>
<evidence type="ECO:0000256" key="7">
    <source>
        <dbReference type="ARBA" id="ARBA00022679"/>
    </source>
</evidence>
<keyword evidence="14" id="KW-1185">Reference proteome</keyword>
<dbReference type="AlphaFoldDB" id="A0A1S3FBD4"/>
<comment type="subcellular location">
    <subcellularLocation>
        <location evidence="2">Cytoplasm</location>
    </subcellularLocation>
    <subcellularLocation>
        <location evidence="1">Nucleus</location>
    </subcellularLocation>
</comment>
<keyword evidence="5" id="KW-0963">Cytoplasm</keyword>
<dbReference type="SUPFAM" id="SSF53335">
    <property type="entry name" value="S-adenosyl-L-methionine-dependent methyltransferases"/>
    <property type="match status" value="1"/>
</dbReference>
<evidence type="ECO:0000256" key="2">
    <source>
        <dbReference type="ARBA" id="ARBA00004496"/>
    </source>
</evidence>
<organism evidence="14 15">
    <name type="scientific">Dipodomys ordii</name>
    <name type="common">Ord's kangaroo rat</name>
    <dbReference type="NCBI Taxonomy" id="10020"/>
    <lineage>
        <taxon>Eukaryota</taxon>
        <taxon>Metazoa</taxon>
        <taxon>Chordata</taxon>
        <taxon>Craniata</taxon>
        <taxon>Vertebrata</taxon>
        <taxon>Euteleostomi</taxon>
        <taxon>Mammalia</taxon>
        <taxon>Eutheria</taxon>
        <taxon>Euarchontoglires</taxon>
        <taxon>Glires</taxon>
        <taxon>Rodentia</taxon>
        <taxon>Castorimorpha</taxon>
        <taxon>Heteromyidae</taxon>
        <taxon>Dipodomyinae</taxon>
        <taxon>Dipodomys</taxon>
    </lineage>
</organism>
<keyword evidence="9" id="KW-0539">Nucleus</keyword>
<dbReference type="GO" id="GO:0005654">
    <property type="term" value="C:nucleoplasm"/>
    <property type="evidence" value="ECO:0007669"/>
    <property type="project" value="Ensembl"/>
</dbReference>
<dbReference type="InterPro" id="IPR029063">
    <property type="entry name" value="SAM-dependent_MTases_sf"/>
</dbReference>
<dbReference type="InterPro" id="IPR025800">
    <property type="entry name" value="CaM-Lys-N-MeTrfase"/>
</dbReference>
<dbReference type="Proteomes" id="UP000081671">
    <property type="component" value="Unplaced"/>
</dbReference>
<dbReference type="InterPro" id="IPR019410">
    <property type="entry name" value="Methyltransf_16"/>
</dbReference>
<evidence type="ECO:0000256" key="8">
    <source>
        <dbReference type="ARBA" id="ARBA00022691"/>
    </source>
</evidence>
<keyword evidence="6" id="KW-0489">Methyltransferase</keyword>
<dbReference type="PANTHER" id="PTHR13539:SF3">
    <property type="entry name" value="CALMODULIN-LYSINE N-METHYLTRANSFERASE"/>
    <property type="match status" value="1"/>
</dbReference>
<dbReference type="RefSeq" id="XP_012873344.1">
    <property type="nucleotide sequence ID" value="XM_013017890.1"/>
</dbReference>
<dbReference type="FunFam" id="3.40.50.150:FF:000140">
    <property type="entry name" value="Calmodulin-lysine N-methyltransferase"/>
    <property type="match status" value="1"/>
</dbReference>
<dbReference type="PROSITE" id="PS51610">
    <property type="entry name" value="SAM_CLNMT"/>
    <property type="match status" value="1"/>
</dbReference>
<evidence type="ECO:0000256" key="6">
    <source>
        <dbReference type="ARBA" id="ARBA00022603"/>
    </source>
</evidence>
<evidence type="ECO:0000256" key="11">
    <source>
        <dbReference type="ARBA" id="ARBA00055351"/>
    </source>
</evidence>
<evidence type="ECO:0000256" key="9">
    <source>
        <dbReference type="ARBA" id="ARBA00023242"/>
    </source>
</evidence>
<dbReference type="OrthoDB" id="413520at2759"/>
<dbReference type="KEGG" id="dord:105986787"/>
<keyword evidence="7" id="KW-0808">Transferase</keyword>
<evidence type="ECO:0000256" key="10">
    <source>
        <dbReference type="ARBA" id="ARBA00051756"/>
    </source>
</evidence>
<evidence type="ECO:0000256" key="4">
    <source>
        <dbReference type="ARBA" id="ARBA00020594"/>
    </source>
</evidence>
<feature type="compositionally biased region" description="Polar residues" evidence="13">
    <location>
        <begin position="1"/>
        <end position="16"/>
    </location>
</feature>
<dbReference type="OMA" id="WYYLAPQ"/>
<evidence type="ECO:0000313" key="14">
    <source>
        <dbReference type="Proteomes" id="UP000081671"/>
    </source>
</evidence>
<evidence type="ECO:0000256" key="5">
    <source>
        <dbReference type="ARBA" id="ARBA00022490"/>
    </source>
</evidence>
<name>A0A1S3FBD4_DIPOR</name>
<evidence type="ECO:0000313" key="15">
    <source>
        <dbReference type="RefSeq" id="XP_012873344.1"/>
    </source>
</evidence>
<dbReference type="GO" id="GO:0018025">
    <property type="term" value="F:calmodulin-lysine N-methyltransferase activity"/>
    <property type="evidence" value="ECO:0007669"/>
    <property type="project" value="UniProtKB-EC"/>
</dbReference>
<dbReference type="Gene3D" id="3.40.50.150">
    <property type="entry name" value="Vaccinia Virus protein VP39"/>
    <property type="match status" value="1"/>
</dbReference>
<feature type="region of interest" description="Disordered" evidence="13">
    <location>
        <begin position="1"/>
        <end position="31"/>
    </location>
</feature>
<dbReference type="FunCoup" id="A0A1S3FBD4">
    <property type="interactions" value="1844"/>
</dbReference>
<dbReference type="InParanoid" id="A0A1S3FBD4"/>
<dbReference type="Pfam" id="PF10294">
    <property type="entry name" value="Methyltransf_16"/>
    <property type="match status" value="1"/>
</dbReference>